<dbReference type="CDD" id="cd18186">
    <property type="entry name" value="BTB_POZ_ZBTB_KLHL-like"/>
    <property type="match status" value="1"/>
</dbReference>
<evidence type="ECO:0000313" key="2">
    <source>
        <dbReference type="EMBL" id="GMT01102.1"/>
    </source>
</evidence>
<protein>
    <recommendedName>
        <fullName evidence="1">BTB domain-containing protein</fullName>
    </recommendedName>
</protein>
<dbReference type="SMART" id="SM00225">
    <property type="entry name" value="BTB"/>
    <property type="match status" value="1"/>
</dbReference>
<dbReference type="PANTHER" id="PTHR47022:SF1">
    <property type="entry name" value="BTB AND MATH DOMAIN-CONTAINING PROTEIN 36-RELATED"/>
    <property type="match status" value="1"/>
</dbReference>
<dbReference type="EMBL" id="BTSX01000005">
    <property type="protein sequence ID" value="GMT01102.1"/>
    <property type="molecule type" value="Genomic_DNA"/>
</dbReference>
<dbReference type="PROSITE" id="PS50097">
    <property type="entry name" value="BTB"/>
    <property type="match status" value="1"/>
</dbReference>
<organism evidence="2 3">
    <name type="scientific">Pristionchus entomophagus</name>
    <dbReference type="NCBI Taxonomy" id="358040"/>
    <lineage>
        <taxon>Eukaryota</taxon>
        <taxon>Metazoa</taxon>
        <taxon>Ecdysozoa</taxon>
        <taxon>Nematoda</taxon>
        <taxon>Chromadorea</taxon>
        <taxon>Rhabditida</taxon>
        <taxon>Rhabditina</taxon>
        <taxon>Diplogasteromorpha</taxon>
        <taxon>Diplogasteroidea</taxon>
        <taxon>Neodiplogasteridae</taxon>
        <taxon>Pristionchus</taxon>
    </lineage>
</organism>
<dbReference type="InterPro" id="IPR000210">
    <property type="entry name" value="BTB/POZ_dom"/>
</dbReference>
<dbReference type="Gene3D" id="3.30.710.10">
    <property type="entry name" value="Potassium Channel Kv1.1, Chain A"/>
    <property type="match status" value="1"/>
</dbReference>
<dbReference type="SUPFAM" id="SSF54695">
    <property type="entry name" value="POZ domain"/>
    <property type="match status" value="1"/>
</dbReference>
<gene>
    <name evidence="2" type="ORF">PENTCL1PPCAC_23276</name>
</gene>
<dbReference type="Proteomes" id="UP001432027">
    <property type="component" value="Unassembled WGS sequence"/>
</dbReference>
<keyword evidence="3" id="KW-1185">Reference proteome</keyword>
<dbReference type="AlphaFoldDB" id="A0AAV5U2X9"/>
<feature type="non-terminal residue" evidence="2">
    <location>
        <position position="1"/>
    </location>
</feature>
<evidence type="ECO:0000313" key="3">
    <source>
        <dbReference type="Proteomes" id="UP001432027"/>
    </source>
</evidence>
<dbReference type="Pfam" id="PF00651">
    <property type="entry name" value="BTB"/>
    <property type="match status" value="1"/>
</dbReference>
<proteinExistence type="predicted"/>
<dbReference type="InterPro" id="IPR011333">
    <property type="entry name" value="SKP1/BTB/POZ_sf"/>
</dbReference>
<comment type="caution">
    <text evidence="2">The sequence shown here is derived from an EMBL/GenBank/DDBJ whole genome shotgun (WGS) entry which is preliminary data.</text>
</comment>
<name>A0AAV5U2X9_9BILA</name>
<accession>A0AAV5U2X9</accession>
<sequence>LQMLLSVDHADTDRWSYDVDISASIVSNNSKPINLILLPNKTNDTYPKEHCWIETCPCQRVLHKECYDTKDSSITVSFKIKILSSLGANPRRLIDFGEEIDHLNDVKLIVEGKTIAVSKNYLAMHSPYLNSLFYGKLAENEKEEIDLADVKYEDVIQILKIIYPTHCKVDASNVEGVLLLSDVWDISIVRRKCDKFLANDVLTVSL</sequence>
<reference evidence="2" key="1">
    <citation type="submission" date="2023-10" db="EMBL/GenBank/DDBJ databases">
        <title>Genome assembly of Pristionchus species.</title>
        <authorList>
            <person name="Yoshida K."/>
            <person name="Sommer R.J."/>
        </authorList>
    </citation>
    <scope>NUCLEOTIDE SEQUENCE</scope>
    <source>
        <strain evidence="2">RS0144</strain>
    </source>
</reference>
<dbReference type="PANTHER" id="PTHR47022">
    <property type="entry name" value="BTB AND MATH DOMAIN-CONTAINING PROTEIN 36-RELATED"/>
    <property type="match status" value="1"/>
</dbReference>
<feature type="domain" description="BTB" evidence="1">
    <location>
        <begin position="104"/>
        <end position="171"/>
    </location>
</feature>
<evidence type="ECO:0000259" key="1">
    <source>
        <dbReference type="PROSITE" id="PS50097"/>
    </source>
</evidence>